<evidence type="ECO:0000313" key="2">
    <source>
        <dbReference type="Proteomes" id="UP000276215"/>
    </source>
</evidence>
<dbReference type="AlphaFoldDB" id="A0A3N4K6I1"/>
<dbReference type="Proteomes" id="UP000276215">
    <property type="component" value="Unassembled WGS sequence"/>
</dbReference>
<protein>
    <submittedName>
        <fullName evidence="1">Uncharacterized protein</fullName>
    </submittedName>
</protein>
<evidence type="ECO:0000313" key="1">
    <source>
        <dbReference type="EMBL" id="RPB06160.1"/>
    </source>
</evidence>
<sequence length="68" mass="7584">MGCIVRNLTRTLRKKRICNVRNITIANPSGGGFSFFLVVDLKCGWGGFECEEEAAMEGWEIRVDCGDL</sequence>
<proteinExistence type="predicted"/>
<accession>A0A3N4K6I1</accession>
<keyword evidence="2" id="KW-1185">Reference proteome</keyword>
<dbReference type="EMBL" id="ML120351">
    <property type="protein sequence ID" value="RPB06160.1"/>
    <property type="molecule type" value="Genomic_DNA"/>
</dbReference>
<gene>
    <name evidence="1" type="ORF">L873DRAFT_1797103</name>
</gene>
<organism evidence="1 2">
    <name type="scientific">Choiromyces venosus 120613-1</name>
    <dbReference type="NCBI Taxonomy" id="1336337"/>
    <lineage>
        <taxon>Eukaryota</taxon>
        <taxon>Fungi</taxon>
        <taxon>Dikarya</taxon>
        <taxon>Ascomycota</taxon>
        <taxon>Pezizomycotina</taxon>
        <taxon>Pezizomycetes</taxon>
        <taxon>Pezizales</taxon>
        <taxon>Tuberaceae</taxon>
        <taxon>Choiromyces</taxon>
    </lineage>
</organism>
<reference evidence="1 2" key="1">
    <citation type="journal article" date="2018" name="Nat. Ecol. Evol.">
        <title>Pezizomycetes genomes reveal the molecular basis of ectomycorrhizal truffle lifestyle.</title>
        <authorList>
            <person name="Murat C."/>
            <person name="Payen T."/>
            <person name="Noel B."/>
            <person name="Kuo A."/>
            <person name="Morin E."/>
            <person name="Chen J."/>
            <person name="Kohler A."/>
            <person name="Krizsan K."/>
            <person name="Balestrini R."/>
            <person name="Da Silva C."/>
            <person name="Montanini B."/>
            <person name="Hainaut M."/>
            <person name="Levati E."/>
            <person name="Barry K.W."/>
            <person name="Belfiori B."/>
            <person name="Cichocki N."/>
            <person name="Clum A."/>
            <person name="Dockter R.B."/>
            <person name="Fauchery L."/>
            <person name="Guy J."/>
            <person name="Iotti M."/>
            <person name="Le Tacon F."/>
            <person name="Lindquist E.A."/>
            <person name="Lipzen A."/>
            <person name="Malagnac F."/>
            <person name="Mello A."/>
            <person name="Molinier V."/>
            <person name="Miyauchi S."/>
            <person name="Poulain J."/>
            <person name="Riccioni C."/>
            <person name="Rubini A."/>
            <person name="Sitrit Y."/>
            <person name="Splivallo R."/>
            <person name="Traeger S."/>
            <person name="Wang M."/>
            <person name="Zifcakova L."/>
            <person name="Wipf D."/>
            <person name="Zambonelli A."/>
            <person name="Paolocci F."/>
            <person name="Nowrousian M."/>
            <person name="Ottonello S."/>
            <person name="Baldrian P."/>
            <person name="Spatafora J.W."/>
            <person name="Henrissat B."/>
            <person name="Nagy L.G."/>
            <person name="Aury J.M."/>
            <person name="Wincker P."/>
            <person name="Grigoriev I.V."/>
            <person name="Bonfante P."/>
            <person name="Martin F.M."/>
        </authorList>
    </citation>
    <scope>NUCLEOTIDE SEQUENCE [LARGE SCALE GENOMIC DNA]</scope>
    <source>
        <strain evidence="1 2">120613-1</strain>
    </source>
</reference>
<name>A0A3N4K6I1_9PEZI</name>